<dbReference type="CDD" id="cd00570">
    <property type="entry name" value="GST_N_family"/>
    <property type="match status" value="1"/>
</dbReference>
<dbReference type="EMBL" id="CP157743">
    <property type="protein sequence ID" value="XBS19894.1"/>
    <property type="molecule type" value="Genomic_DNA"/>
</dbReference>
<dbReference type="GO" id="GO:0006749">
    <property type="term" value="P:glutathione metabolic process"/>
    <property type="evidence" value="ECO:0007669"/>
    <property type="project" value="TreeGrafter"/>
</dbReference>
<dbReference type="PROSITE" id="PS51354">
    <property type="entry name" value="GLUTAREDOXIN_2"/>
    <property type="match status" value="1"/>
</dbReference>
<dbReference type="InterPro" id="IPR004046">
    <property type="entry name" value="GST_C"/>
</dbReference>
<dbReference type="Pfam" id="PF00043">
    <property type="entry name" value="GST_C"/>
    <property type="match status" value="1"/>
</dbReference>
<dbReference type="PROSITE" id="PS50404">
    <property type="entry name" value="GST_NTER"/>
    <property type="match status" value="1"/>
</dbReference>
<dbReference type="Gene3D" id="1.20.1050.10">
    <property type="match status" value="1"/>
</dbReference>
<evidence type="ECO:0000313" key="2">
    <source>
        <dbReference type="EMBL" id="XBS19894.1"/>
    </source>
</evidence>
<dbReference type="InterPro" id="IPR036249">
    <property type="entry name" value="Thioredoxin-like_sf"/>
</dbReference>
<dbReference type="Proteomes" id="UP001225378">
    <property type="component" value="Chromosome"/>
</dbReference>
<dbReference type="Pfam" id="PF13417">
    <property type="entry name" value="GST_N_3"/>
    <property type="match status" value="1"/>
</dbReference>
<dbReference type="InterPro" id="IPR036282">
    <property type="entry name" value="Glutathione-S-Trfase_C_sf"/>
</dbReference>
<dbReference type="AlphaFoldDB" id="A0AAU7NSB3"/>
<dbReference type="GO" id="GO:0004364">
    <property type="term" value="F:glutathione transferase activity"/>
    <property type="evidence" value="ECO:0007669"/>
    <property type="project" value="TreeGrafter"/>
</dbReference>
<dbReference type="SUPFAM" id="SSF47616">
    <property type="entry name" value="GST C-terminal domain-like"/>
    <property type="match status" value="1"/>
</dbReference>
<dbReference type="InterPro" id="IPR004045">
    <property type="entry name" value="Glutathione_S-Trfase_N"/>
</dbReference>
<sequence>MLTLYQFPISHYCEKIRWALDYKQLDYRAINLLPGLHTRQARKLVGSTSLPILLHDGKAIQNSSDILDYLDQQFPDSPLAPEEAGLRGQVLAWEKFADEEIGVPVRMACYHVLLDYPEVVIPLFTDNGPWYGPLMMKIIFPKLRQKMRAMMKINERTVRIAHKRLEKAVDKVWVRLQNREFLVGDHFSRADLATAALLAPLCWPQKYGLNWPRNFPERLETIAAPYREKLAWVDGLYDQYR</sequence>
<keyword evidence="3" id="KW-1185">Reference proteome</keyword>
<gene>
    <name evidence="2" type="ORF">Q9L42_016260</name>
</gene>
<dbReference type="GO" id="GO:0016034">
    <property type="term" value="F:maleylacetoacetate isomerase activity"/>
    <property type="evidence" value="ECO:0007669"/>
    <property type="project" value="TreeGrafter"/>
</dbReference>
<evidence type="ECO:0000259" key="1">
    <source>
        <dbReference type="PROSITE" id="PS50404"/>
    </source>
</evidence>
<dbReference type="GO" id="GO:0006559">
    <property type="term" value="P:L-phenylalanine catabolic process"/>
    <property type="evidence" value="ECO:0007669"/>
    <property type="project" value="TreeGrafter"/>
</dbReference>
<evidence type="ECO:0000313" key="3">
    <source>
        <dbReference type="Proteomes" id="UP001225378"/>
    </source>
</evidence>
<dbReference type="PANTHER" id="PTHR42673">
    <property type="entry name" value="MALEYLACETOACETATE ISOMERASE"/>
    <property type="match status" value="1"/>
</dbReference>
<protein>
    <submittedName>
        <fullName evidence="2">Glutathione S-transferase</fullName>
    </submittedName>
</protein>
<dbReference type="SUPFAM" id="SSF52833">
    <property type="entry name" value="Thioredoxin-like"/>
    <property type="match status" value="1"/>
</dbReference>
<reference evidence="2 3" key="1">
    <citation type="journal article" date="2024" name="Microbiology">
        <title>Methylomarinum rosea sp. nov., a novel halophilic methanotrophic bacterium from the hypersaline Lake Elton.</title>
        <authorList>
            <person name="Suleimanov R.Z."/>
            <person name="Oshkin I.Y."/>
            <person name="Danilova O.V."/>
            <person name="Suzina N.E."/>
            <person name="Dedysh S.N."/>
        </authorList>
    </citation>
    <scope>NUCLEOTIDE SEQUENCE [LARGE SCALE GENOMIC DNA]</scope>
    <source>
        <strain evidence="2 3">Ch1-1</strain>
    </source>
</reference>
<feature type="domain" description="GST N-terminal" evidence="1">
    <location>
        <begin position="1"/>
        <end position="78"/>
    </location>
</feature>
<proteinExistence type="predicted"/>
<dbReference type="KEGG" id="mech:Q9L42_016260"/>
<accession>A0AAU7NSB3</accession>
<organism evidence="2 3">
    <name type="scientific">Methylomarinum roseum</name>
    <dbReference type="NCBI Taxonomy" id="3067653"/>
    <lineage>
        <taxon>Bacteria</taxon>
        <taxon>Pseudomonadati</taxon>
        <taxon>Pseudomonadota</taxon>
        <taxon>Gammaproteobacteria</taxon>
        <taxon>Methylococcales</taxon>
        <taxon>Methylococcaceae</taxon>
        <taxon>Methylomarinum</taxon>
    </lineage>
</organism>
<dbReference type="PANTHER" id="PTHR42673:SF4">
    <property type="entry name" value="MALEYLACETOACETATE ISOMERASE"/>
    <property type="match status" value="1"/>
</dbReference>
<dbReference type="Gene3D" id="3.40.30.10">
    <property type="entry name" value="Glutaredoxin"/>
    <property type="match status" value="1"/>
</dbReference>
<name>A0AAU7NSB3_9GAMM</name>
<dbReference type="RefSeq" id="WP_349431414.1">
    <property type="nucleotide sequence ID" value="NZ_CP157743.1"/>
</dbReference>